<dbReference type="PANTHER" id="PTHR13803:SF39">
    <property type="entry name" value="SECRETORY 24AB, ISOFORM A"/>
    <property type="match status" value="1"/>
</dbReference>
<dbReference type="Gene3D" id="3.40.50.410">
    <property type="entry name" value="von Willebrand factor, type A domain"/>
    <property type="match status" value="1"/>
</dbReference>
<dbReference type="SUPFAM" id="SSF82919">
    <property type="entry name" value="Zn-finger domain of Sec23/24"/>
    <property type="match status" value="1"/>
</dbReference>
<dbReference type="GO" id="GO:0008270">
    <property type="term" value="F:zinc ion binding"/>
    <property type="evidence" value="ECO:0007669"/>
    <property type="project" value="InterPro"/>
</dbReference>
<evidence type="ECO:0000256" key="5">
    <source>
        <dbReference type="ARBA" id="ARBA00022824"/>
    </source>
</evidence>
<dbReference type="GO" id="GO:0005789">
    <property type="term" value="C:endoplasmic reticulum membrane"/>
    <property type="evidence" value="ECO:0007669"/>
    <property type="project" value="UniProtKB-SubCell"/>
</dbReference>
<keyword evidence="4" id="KW-0813">Transport</keyword>
<dbReference type="GO" id="GO:0030127">
    <property type="term" value="C:COPII vesicle coat"/>
    <property type="evidence" value="ECO:0007669"/>
    <property type="project" value="InterPro"/>
</dbReference>
<keyword evidence="8" id="KW-0333">Golgi apparatus</keyword>
<dbReference type="Pfam" id="PF04810">
    <property type="entry name" value="zf-Sec23_Sec24"/>
    <property type="match status" value="1"/>
</dbReference>
<comment type="similarity">
    <text evidence="3">Belongs to the SEC23/SEC24 family. SEC24 subfamily.</text>
</comment>
<dbReference type="InterPro" id="IPR036174">
    <property type="entry name" value="Znf_Sec23_Sec24_sf"/>
</dbReference>
<evidence type="ECO:0000259" key="14">
    <source>
        <dbReference type="Pfam" id="PF08033"/>
    </source>
</evidence>
<evidence type="ECO:0000256" key="3">
    <source>
        <dbReference type="ARBA" id="ARBA00008334"/>
    </source>
</evidence>
<dbReference type="InterPro" id="IPR012990">
    <property type="entry name" value="Beta-sandwich_Sec23_24"/>
</dbReference>
<feature type="region of interest" description="Disordered" evidence="10">
    <location>
        <begin position="1"/>
        <end position="303"/>
    </location>
</feature>
<feature type="domain" description="Zinc finger Sec23/Sec24-type" evidence="11">
    <location>
        <begin position="430"/>
        <end position="467"/>
    </location>
</feature>
<dbReference type="InterPro" id="IPR029006">
    <property type="entry name" value="ADF-H/Gelsolin-like_dom_sf"/>
</dbReference>
<evidence type="ECO:0000256" key="4">
    <source>
        <dbReference type="ARBA" id="ARBA00022448"/>
    </source>
</evidence>
<accession>A0A8J5XCB7</accession>
<feature type="compositionally biased region" description="Low complexity" evidence="10">
    <location>
        <begin position="64"/>
        <end position="77"/>
    </location>
</feature>
<evidence type="ECO:0000256" key="10">
    <source>
        <dbReference type="SAM" id="MobiDB-lite"/>
    </source>
</evidence>
<feature type="compositionally biased region" description="Pro residues" evidence="10">
    <location>
        <begin position="78"/>
        <end position="96"/>
    </location>
</feature>
<evidence type="ECO:0000313" key="16">
    <source>
        <dbReference type="Proteomes" id="UP000751190"/>
    </source>
</evidence>
<evidence type="ECO:0000256" key="2">
    <source>
        <dbReference type="ARBA" id="ARBA00004586"/>
    </source>
</evidence>
<name>A0A8J5XCB7_DIALT</name>
<evidence type="ECO:0000313" key="15">
    <source>
        <dbReference type="EMBL" id="KAG8460977.1"/>
    </source>
</evidence>
<evidence type="ECO:0000256" key="8">
    <source>
        <dbReference type="ARBA" id="ARBA00023034"/>
    </source>
</evidence>
<dbReference type="GO" id="GO:0000139">
    <property type="term" value="C:Golgi membrane"/>
    <property type="evidence" value="ECO:0007669"/>
    <property type="project" value="UniProtKB-SubCell"/>
</dbReference>
<reference evidence="15" key="1">
    <citation type="submission" date="2021-05" db="EMBL/GenBank/DDBJ databases">
        <title>The genome of the haptophyte Pavlova lutheri (Diacronema luteri, Pavlovales) - a model for lipid biosynthesis in eukaryotic algae.</title>
        <authorList>
            <person name="Hulatt C.J."/>
            <person name="Posewitz M.C."/>
        </authorList>
    </citation>
    <scope>NUCLEOTIDE SEQUENCE</scope>
    <source>
        <strain evidence="15">NIVA-4/92</strain>
    </source>
</reference>
<dbReference type="Pfam" id="PF08033">
    <property type="entry name" value="Sec23_BS"/>
    <property type="match status" value="1"/>
</dbReference>
<dbReference type="InterPro" id="IPR036180">
    <property type="entry name" value="Gelsolin-like_dom_sf"/>
</dbReference>
<sequence>MYPQQGAQPPPPGGAHDPRRPAVFMPGAPTGTGPPPPGFGGAPPPQLPPPQLPPPQQPPPWQQRPPVGGAPYGGAPTYAPPPQARAPPPQGGPPPQGAYAQPALSAPPPAGAMQAGAPRAPGCAQLRAPGVPPTAPPMGGGGPPPAGMAMPPPHGPAMGGLPPPANAFAAGPPPQQPFRPPPAQMGAPPPGMPQPGMPPPVHLGAPPPGTGMPRRGSAPNTMAPGMVALGPPPIGPPPTGPPPTGPPTGPPTAALHAPPTGPPPPAMYQARSSGSLGPPPPAGALGTSGPPPPAPSRSTGSYMGAPIPVGGLGVSADVDQPLAERFVALPLQGHGPGGPGGALDPARLPRPTVDEARVTDRAECHPTGVAGGEQCAPRFLRLTVNAAPSSTQVLQKSGLPFGAVLQPLAPPRLPGETDVPVVAFGGGGVVRCRRCRTYINPFVGWLDAGRRWKCNLCHLANEVPPDYCAPLDDYGRRRDAAERAELSCGTVEFVASADYMVRPPQPPVYVFLLDVSYHAVSSGLLATVAQTVRETLDGLPGDVRTQVAILAYDSAVHFFHLAAHLSTPQMITVADINDIFLPLPDDLLVNLGESRALVDALLERLPAMFAPTLILDAALGPALKAAFQLMQHVGGKLALFATALPSVGEAKLRNREDMRAAGRPGTAPAKGAAGGGASGAAALLVAEEPFYKKLAVECSRQQICVDVWLFGAPYMDAATIGQLAKHTGGSLCHMPGFSAPRDGAALAEALSHNLTREQGWEAVMRVRCSQGVKITSFLGHFFVRGTDLLALPNVDADKAFTITLGLEENVLTASHIALQAALLYTTSSGERRIRVHTVSVPVIGAISQLFERADPEACATLLAKLAAERALSGRLPEARELLQSRLVDVLGGFRQVCPPDAKLSNAVLLPPSLQLLPLYVLGLIKGQAFKPDMDVRSDERSAALAELECAPVHVVVSSAHPRLMPLLIELRPPLGQPGPNGHPILPPLLPLVAERTLANAQGAFLLEDGRQLLLWIGRAAPPAFLLDVFARPSLDGLDPAALAVAPREHSVAAATVHALIAALRAERPGSLSAVRVVRQGAPEELLVTRCMFEDRSAQTMAYGEFLVHCHRAVTAKVA</sequence>
<dbReference type="GO" id="GO:0070971">
    <property type="term" value="C:endoplasmic reticulum exit site"/>
    <property type="evidence" value="ECO:0007669"/>
    <property type="project" value="TreeGrafter"/>
</dbReference>
<evidence type="ECO:0000259" key="13">
    <source>
        <dbReference type="Pfam" id="PF04815"/>
    </source>
</evidence>
<dbReference type="InterPro" id="IPR036175">
    <property type="entry name" value="Sec23/24_helical_dom_sf"/>
</dbReference>
<keyword evidence="9" id="KW-0472">Membrane</keyword>
<dbReference type="Gene3D" id="1.20.120.730">
    <property type="entry name" value="Sec23/Sec24 helical domain"/>
    <property type="match status" value="1"/>
</dbReference>
<feature type="compositionally biased region" description="Pro residues" evidence="10">
    <location>
        <begin position="230"/>
        <end position="250"/>
    </location>
</feature>
<dbReference type="SUPFAM" id="SSF81995">
    <property type="entry name" value="beta-sandwich domain of Sec23/24"/>
    <property type="match status" value="1"/>
</dbReference>
<dbReference type="GO" id="GO:0090110">
    <property type="term" value="P:COPII-coated vesicle cargo loading"/>
    <property type="evidence" value="ECO:0007669"/>
    <property type="project" value="TreeGrafter"/>
</dbReference>
<keyword evidence="7" id="KW-0653">Protein transport</keyword>
<dbReference type="OMA" id="CPANDYY"/>
<organism evidence="15 16">
    <name type="scientific">Diacronema lutheri</name>
    <name type="common">Unicellular marine alga</name>
    <name type="synonym">Monochrysis lutheri</name>
    <dbReference type="NCBI Taxonomy" id="2081491"/>
    <lineage>
        <taxon>Eukaryota</taxon>
        <taxon>Haptista</taxon>
        <taxon>Haptophyta</taxon>
        <taxon>Pavlovophyceae</taxon>
        <taxon>Pavlovales</taxon>
        <taxon>Pavlovaceae</taxon>
        <taxon>Diacronema</taxon>
    </lineage>
</organism>
<feature type="compositionally biased region" description="Pro residues" evidence="10">
    <location>
        <begin position="130"/>
        <end position="210"/>
    </location>
</feature>
<dbReference type="SUPFAM" id="SSF82754">
    <property type="entry name" value="C-terminal, gelsolin-like domain of Sec23/24"/>
    <property type="match status" value="1"/>
</dbReference>
<dbReference type="GO" id="GO:0006886">
    <property type="term" value="P:intracellular protein transport"/>
    <property type="evidence" value="ECO:0007669"/>
    <property type="project" value="InterPro"/>
</dbReference>
<dbReference type="Proteomes" id="UP000751190">
    <property type="component" value="Unassembled WGS sequence"/>
</dbReference>
<dbReference type="Gene3D" id="3.40.20.10">
    <property type="entry name" value="Severin"/>
    <property type="match status" value="1"/>
</dbReference>
<keyword evidence="6" id="KW-0931">ER-Golgi transport</keyword>
<dbReference type="SUPFAM" id="SSF81811">
    <property type="entry name" value="Helical domain of Sec23/24"/>
    <property type="match status" value="1"/>
</dbReference>
<evidence type="ECO:0000256" key="1">
    <source>
        <dbReference type="ARBA" id="ARBA00004394"/>
    </source>
</evidence>
<evidence type="ECO:0000259" key="11">
    <source>
        <dbReference type="Pfam" id="PF04810"/>
    </source>
</evidence>
<dbReference type="OrthoDB" id="49016at2759"/>
<feature type="domain" description="Sec23/Sec24 beta-sandwich" evidence="14">
    <location>
        <begin position="759"/>
        <end position="842"/>
    </location>
</feature>
<keyword evidence="16" id="KW-1185">Reference proteome</keyword>
<keyword evidence="5" id="KW-0256">Endoplasmic reticulum</keyword>
<evidence type="ECO:0000256" key="6">
    <source>
        <dbReference type="ARBA" id="ARBA00022892"/>
    </source>
</evidence>
<dbReference type="InterPro" id="IPR006900">
    <property type="entry name" value="Sec23/24_helical_dom"/>
</dbReference>
<dbReference type="PANTHER" id="PTHR13803">
    <property type="entry name" value="SEC24-RELATED PROTEIN"/>
    <property type="match status" value="1"/>
</dbReference>
<evidence type="ECO:0000256" key="7">
    <source>
        <dbReference type="ARBA" id="ARBA00022927"/>
    </source>
</evidence>
<feature type="domain" description="Sec23/Sec24 helical" evidence="13">
    <location>
        <begin position="854"/>
        <end position="953"/>
    </location>
</feature>
<dbReference type="InterPro" id="IPR006895">
    <property type="entry name" value="Znf_Sec23_Sec24"/>
</dbReference>
<dbReference type="InterPro" id="IPR006896">
    <property type="entry name" value="Sec23/24_trunk_dom"/>
</dbReference>
<dbReference type="AlphaFoldDB" id="A0A8J5XCB7"/>
<protein>
    <submittedName>
        <fullName evidence="15">Uncharacterized protein</fullName>
    </submittedName>
</protein>
<comment type="caution">
    <text evidence="15">The sequence shown here is derived from an EMBL/GenBank/DDBJ whole genome shotgun (WGS) entry which is preliminary data.</text>
</comment>
<feature type="domain" description="Sec23/Sec24 trunk" evidence="12">
    <location>
        <begin position="504"/>
        <end position="753"/>
    </location>
</feature>
<dbReference type="EMBL" id="JAGTXO010000029">
    <property type="protein sequence ID" value="KAG8460977.1"/>
    <property type="molecule type" value="Genomic_DNA"/>
</dbReference>
<comment type="subcellular location">
    <subcellularLocation>
        <location evidence="2">Endoplasmic reticulum membrane</location>
    </subcellularLocation>
    <subcellularLocation>
        <location evidence="1">Golgi apparatus membrane</location>
    </subcellularLocation>
</comment>
<gene>
    <name evidence="15" type="ORF">KFE25_010728</name>
</gene>
<dbReference type="SUPFAM" id="SSF53300">
    <property type="entry name" value="vWA-like"/>
    <property type="match status" value="1"/>
</dbReference>
<evidence type="ECO:0000256" key="9">
    <source>
        <dbReference type="ARBA" id="ARBA00023136"/>
    </source>
</evidence>
<dbReference type="Pfam" id="PF04815">
    <property type="entry name" value="Sec23_helical"/>
    <property type="match status" value="1"/>
</dbReference>
<proteinExistence type="inferred from homology"/>
<dbReference type="InterPro" id="IPR050550">
    <property type="entry name" value="SEC23_SEC24_subfamily"/>
</dbReference>
<dbReference type="Pfam" id="PF04811">
    <property type="entry name" value="Sec23_trunk"/>
    <property type="match status" value="1"/>
</dbReference>
<evidence type="ECO:0000259" key="12">
    <source>
        <dbReference type="Pfam" id="PF04811"/>
    </source>
</evidence>
<dbReference type="Gene3D" id="2.60.40.1670">
    <property type="entry name" value="beta-sandwich domain of Sec23/24"/>
    <property type="match status" value="1"/>
</dbReference>
<feature type="compositionally biased region" description="Pro residues" evidence="10">
    <location>
        <begin position="32"/>
        <end position="63"/>
    </location>
</feature>
<dbReference type="Gene3D" id="2.30.30.380">
    <property type="entry name" value="Zn-finger domain of Sec23/24"/>
    <property type="match status" value="1"/>
</dbReference>
<dbReference type="GO" id="GO:0000149">
    <property type="term" value="F:SNARE binding"/>
    <property type="evidence" value="ECO:0007669"/>
    <property type="project" value="TreeGrafter"/>
</dbReference>
<feature type="compositionally biased region" description="Low complexity" evidence="10">
    <location>
        <begin position="111"/>
        <end position="122"/>
    </location>
</feature>
<dbReference type="InterPro" id="IPR036465">
    <property type="entry name" value="vWFA_dom_sf"/>
</dbReference>